<proteinExistence type="inferred from homology"/>
<gene>
    <name evidence="4" type="ORF">B0H17DRAFT_943490</name>
</gene>
<dbReference type="InterPro" id="IPR029044">
    <property type="entry name" value="Nucleotide-diphossugar_trans"/>
</dbReference>
<dbReference type="Proteomes" id="UP001221757">
    <property type="component" value="Unassembled WGS sequence"/>
</dbReference>
<protein>
    <submittedName>
        <fullName evidence="4">Glycolipid 2-alpha-mannosyltransferase-domain-containing protein</fullName>
    </submittedName>
</protein>
<evidence type="ECO:0000256" key="1">
    <source>
        <dbReference type="ARBA" id="ARBA00007677"/>
    </source>
</evidence>
<keyword evidence="2" id="KW-0808">Transferase</keyword>
<dbReference type="PANTHER" id="PTHR31121">
    <property type="entry name" value="ALPHA-1,2 MANNOSYLTRANSFERASE KTR1"/>
    <property type="match status" value="1"/>
</dbReference>
<comment type="similarity">
    <text evidence="1">Belongs to the glycosyltransferase 15 family.</text>
</comment>
<comment type="caution">
    <text evidence="4">The sequence shown here is derived from an EMBL/GenBank/DDBJ whole genome shotgun (WGS) entry which is preliminary data.</text>
</comment>
<sequence>ANATFVILARNSDLDSTVRSVREVEDSFNTRHHYPYSLLNDEPFTDEFKRRVSAVASGPVAYGLVPREHWVQPDWIDEERATKGRAQLVADNVIYGGSCRYRNMCRYNSGFFFRHPLVEQYRWYWRIEPRVRRCSPSSHRALTPHTRTQTSSSFTPSTSPATTAATRTCHCESFFASPLHATCSTSPPASRAYRYVYASDAPHRMPHAQGGPRMRGRRALACCPRTPTSPLISKRHSRENRLSCSPPASAPNER</sequence>
<evidence type="ECO:0000313" key="5">
    <source>
        <dbReference type="Proteomes" id="UP001221757"/>
    </source>
</evidence>
<dbReference type="Pfam" id="PF01793">
    <property type="entry name" value="Glyco_transf_15"/>
    <property type="match status" value="1"/>
</dbReference>
<feature type="region of interest" description="Disordered" evidence="3">
    <location>
        <begin position="136"/>
        <end position="159"/>
    </location>
</feature>
<dbReference type="SUPFAM" id="SSF53448">
    <property type="entry name" value="Nucleotide-diphospho-sugar transferases"/>
    <property type="match status" value="1"/>
</dbReference>
<evidence type="ECO:0000256" key="2">
    <source>
        <dbReference type="ARBA" id="ARBA00022679"/>
    </source>
</evidence>
<name>A0AAD7D674_MYCRO</name>
<feature type="compositionally biased region" description="Low complexity" evidence="3">
    <location>
        <begin position="146"/>
        <end position="159"/>
    </location>
</feature>
<dbReference type="GO" id="GO:0016020">
    <property type="term" value="C:membrane"/>
    <property type="evidence" value="ECO:0007669"/>
    <property type="project" value="InterPro"/>
</dbReference>
<dbReference type="GO" id="GO:0000032">
    <property type="term" value="P:cell wall mannoprotein biosynthetic process"/>
    <property type="evidence" value="ECO:0007669"/>
    <property type="project" value="TreeGrafter"/>
</dbReference>
<feature type="non-terminal residue" evidence="4">
    <location>
        <position position="1"/>
    </location>
</feature>
<evidence type="ECO:0000313" key="4">
    <source>
        <dbReference type="EMBL" id="KAJ7680141.1"/>
    </source>
</evidence>
<reference evidence="4" key="1">
    <citation type="submission" date="2023-03" db="EMBL/GenBank/DDBJ databases">
        <title>Massive genome expansion in bonnet fungi (Mycena s.s.) driven by repeated elements and novel gene families across ecological guilds.</title>
        <authorList>
            <consortium name="Lawrence Berkeley National Laboratory"/>
            <person name="Harder C.B."/>
            <person name="Miyauchi S."/>
            <person name="Viragh M."/>
            <person name="Kuo A."/>
            <person name="Thoen E."/>
            <person name="Andreopoulos B."/>
            <person name="Lu D."/>
            <person name="Skrede I."/>
            <person name="Drula E."/>
            <person name="Henrissat B."/>
            <person name="Morin E."/>
            <person name="Kohler A."/>
            <person name="Barry K."/>
            <person name="LaButti K."/>
            <person name="Morin E."/>
            <person name="Salamov A."/>
            <person name="Lipzen A."/>
            <person name="Mereny Z."/>
            <person name="Hegedus B."/>
            <person name="Baldrian P."/>
            <person name="Stursova M."/>
            <person name="Weitz H."/>
            <person name="Taylor A."/>
            <person name="Grigoriev I.V."/>
            <person name="Nagy L.G."/>
            <person name="Martin F."/>
            <person name="Kauserud H."/>
        </authorList>
    </citation>
    <scope>NUCLEOTIDE SEQUENCE</scope>
    <source>
        <strain evidence="4">CBHHK067</strain>
    </source>
</reference>
<organism evidence="4 5">
    <name type="scientific">Mycena rosella</name>
    <name type="common">Pink bonnet</name>
    <name type="synonym">Agaricus rosellus</name>
    <dbReference type="NCBI Taxonomy" id="1033263"/>
    <lineage>
        <taxon>Eukaryota</taxon>
        <taxon>Fungi</taxon>
        <taxon>Dikarya</taxon>
        <taxon>Basidiomycota</taxon>
        <taxon>Agaricomycotina</taxon>
        <taxon>Agaricomycetes</taxon>
        <taxon>Agaricomycetidae</taxon>
        <taxon>Agaricales</taxon>
        <taxon>Marasmiineae</taxon>
        <taxon>Mycenaceae</taxon>
        <taxon>Mycena</taxon>
    </lineage>
</organism>
<dbReference type="AlphaFoldDB" id="A0AAD7D674"/>
<keyword evidence="5" id="KW-1185">Reference proteome</keyword>
<dbReference type="EMBL" id="JARKIE010000123">
    <property type="protein sequence ID" value="KAJ7680141.1"/>
    <property type="molecule type" value="Genomic_DNA"/>
</dbReference>
<dbReference type="InterPro" id="IPR002685">
    <property type="entry name" value="Glyco_trans_15"/>
</dbReference>
<dbReference type="GO" id="GO:0005794">
    <property type="term" value="C:Golgi apparatus"/>
    <property type="evidence" value="ECO:0007669"/>
    <property type="project" value="TreeGrafter"/>
</dbReference>
<accession>A0AAD7D674</accession>
<feature type="region of interest" description="Disordered" evidence="3">
    <location>
        <begin position="226"/>
        <end position="254"/>
    </location>
</feature>
<dbReference type="PANTHER" id="PTHR31121:SF6">
    <property type="entry name" value="ALPHA-1,2 MANNOSYLTRANSFERASE KTR1"/>
    <property type="match status" value="1"/>
</dbReference>
<dbReference type="GO" id="GO:0006487">
    <property type="term" value="P:protein N-linked glycosylation"/>
    <property type="evidence" value="ECO:0007669"/>
    <property type="project" value="TreeGrafter"/>
</dbReference>
<dbReference type="Gene3D" id="3.90.550.10">
    <property type="entry name" value="Spore Coat Polysaccharide Biosynthesis Protein SpsA, Chain A"/>
    <property type="match status" value="1"/>
</dbReference>
<evidence type="ECO:0000256" key="3">
    <source>
        <dbReference type="SAM" id="MobiDB-lite"/>
    </source>
</evidence>
<dbReference type="GO" id="GO:0000026">
    <property type="term" value="F:alpha-1,2-mannosyltransferase activity"/>
    <property type="evidence" value="ECO:0007669"/>
    <property type="project" value="TreeGrafter"/>
</dbReference>
<dbReference type="GO" id="GO:0006493">
    <property type="term" value="P:protein O-linked glycosylation"/>
    <property type="evidence" value="ECO:0007669"/>
    <property type="project" value="TreeGrafter"/>
</dbReference>